<sequence length="172" mass="17102">MTRATWMKFFAGVLLFGIWLGLVLARLAPAPALIDAIGYALVGLGIYHATAADGQLVMKFAAGILLFGAWLTLVVMHLAPTAGLIDAIGYTLAGLGIYQAKGILPLPARYGVVTGDLVSGVAFGAATTSAVQEVGAPDPTAPTAAVAEPAAAAPGVAPVADAPAVAQAAPAQ</sequence>
<evidence type="ECO:0000256" key="1">
    <source>
        <dbReference type="SAM" id="Phobius"/>
    </source>
</evidence>
<dbReference type="RefSeq" id="WP_163126401.1">
    <property type="nucleotide sequence ID" value="NZ_JAAEAM010000076.1"/>
</dbReference>
<reference evidence="2" key="1">
    <citation type="submission" date="2019-11" db="EMBL/GenBank/DDBJ databases">
        <title>Burkholderia cenocepacia CF.</title>
        <authorList>
            <person name="Vianna E.F."/>
            <person name="Marques E.A."/>
            <person name="Albano R.M."/>
            <person name="Leao R.S."/>
        </authorList>
    </citation>
    <scope>NUCLEOTIDE SEQUENCE</scope>
    <source>
        <strain evidence="2">MS-2140</strain>
    </source>
</reference>
<keyword evidence="1" id="KW-0472">Membrane</keyword>
<keyword evidence="1" id="KW-1133">Transmembrane helix</keyword>
<protein>
    <submittedName>
        <fullName evidence="2">Uncharacterized protein</fullName>
    </submittedName>
</protein>
<organism evidence="2">
    <name type="scientific">Burkholderia cenocepacia</name>
    <dbReference type="NCBI Taxonomy" id="95486"/>
    <lineage>
        <taxon>Bacteria</taxon>
        <taxon>Pseudomonadati</taxon>
        <taxon>Pseudomonadota</taxon>
        <taxon>Betaproteobacteria</taxon>
        <taxon>Burkholderiales</taxon>
        <taxon>Burkholderiaceae</taxon>
        <taxon>Burkholderia</taxon>
        <taxon>Burkholderia cepacia complex</taxon>
    </lineage>
</organism>
<evidence type="ECO:0000313" key="2">
    <source>
        <dbReference type="EMBL" id="NDV77330.1"/>
    </source>
</evidence>
<keyword evidence="1" id="KW-0812">Transmembrane</keyword>
<name>A0A6B2MPC9_9BURK</name>
<accession>A0A6B2MPC9</accession>
<proteinExistence type="predicted"/>
<dbReference type="EMBL" id="JAAEAM010000076">
    <property type="protein sequence ID" value="NDV77330.1"/>
    <property type="molecule type" value="Genomic_DNA"/>
</dbReference>
<comment type="caution">
    <text evidence="2">The sequence shown here is derived from an EMBL/GenBank/DDBJ whole genome shotgun (WGS) entry which is preliminary data.</text>
</comment>
<dbReference type="AlphaFoldDB" id="A0A6B2MPC9"/>
<feature type="transmembrane region" description="Helical" evidence="1">
    <location>
        <begin position="60"/>
        <end position="79"/>
    </location>
</feature>
<gene>
    <name evidence="2" type="ORF">GFJ35_35610</name>
</gene>